<evidence type="ECO:0000313" key="11">
    <source>
        <dbReference type="Proteomes" id="UP000183447"/>
    </source>
</evidence>
<dbReference type="Gene3D" id="3.90.1150.10">
    <property type="entry name" value="Aspartate Aminotransferase, domain 1"/>
    <property type="match status" value="1"/>
</dbReference>
<evidence type="ECO:0000313" key="10">
    <source>
        <dbReference type="EMBL" id="SFZ81898.1"/>
    </source>
</evidence>
<comment type="similarity">
    <text evidence="2 7">Belongs to the class-V pyridoxal-phosphate-dependent aminotransferase family.</text>
</comment>
<feature type="domain" description="Aminotransferase class V" evidence="9">
    <location>
        <begin position="21"/>
        <end position="280"/>
    </location>
</feature>
<keyword evidence="11" id="KW-1185">Reference proteome</keyword>
<evidence type="ECO:0000256" key="5">
    <source>
        <dbReference type="ARBA" id="ARBA00022898"/>
    </source>
</evidence>
<dbReference type="InterPro" id="IPR020578">
    <property type="entry name" value="Aminotrans_V_PyrdxlP_BS"/>
</dbReference>
<dbReference type="PROSITE" id="PS00595">
    <property type="entry name" value="AA_TRANSFER_CLASS_5"/>
    <property type="match status" value="1"/>
</dbReference>
<feature type="modified residue" description="N6-(pyridoxal phosphate)lysine" evidence="6">
    <location>
        <position position="172"/>
    </location>
</feature>
<gene>
    <name evidence="10" type="ORF">SAMN02983003_0762</name>
</gene>
<evidence type="ECO:0000256" key="3">
    <source>
        <dbReference type="ARBA" id="ARBA00022576"/>
    </source>
</evidence>
<keyword evidence="5 6" id="KW-0663">Pyridoxal phosphate</keyword>
<evidence type="ECO:0000256" key="4">
    <source>
        <dbReference type="ARBA" id="ARBA00022679"/>
    </source>
</evidence>
<evidence type="ECO:0000256" key="2">
    <source>
        <dbReference type="ARBA" id="ARBA00009236"/>
    </source>
</evidence>
<evidence type="ECO:0000256" key="1">
    <source>
        <dbReference type="ARBA" id="ARBA00001933"/>
    </source>
</evidence>
<dbReference type="Gene3D" id="3.40.640.10">
    <property type="entry name" value="Type I PLP-dependent aspartate aminotransferase-like (Major domain)"/>
    <property type="match status" value="1"/>
</dbReference>
<evidence type="ECO:0000259" key="9">
    <source>
        <dbReference type="Pfam" id="PF00266"/>
    </source>
</evidence>
<organism evidence="10 11">
    <name type="scientific">Devosia enhydra</name>
    <dbReference type="NCBI Taxonomy" id="665118"/>
    <lineage>
        <taxon>Bacteria</taxon>
        <taxon>Pseudomonadati</taxon>
        <taxon>Pseudomonadota</taxon>
        <taxon>Alphaproteobacteria</taxon>
        <taxon>Hyphomicrobiales</taxon>
        <taxon>Devosiaceae</taxon>
        <taxon>Devosia</taxon>
    </lineage>
</organism>
<dbReference type="AlphaFoldDB" id="A0A1K2HU70"/>
<dbReference type="PANTHER" id="PTHR21152">
    <property type="entry name" value="AMINOTRANSFERASE CLASS V"/>
    <property type="match status" value="1"/>
</dbReference>
<name>A0A1K2HU70_9HYPH</name>
<keyword evidence="4 10" id="KW-0808">Transferase</keyword>
<dbReference type="InterPro" id="IPR015424">
    <property type="entry name" value="PyrdxlP-dep_Trfase"/>
</dbReference>
<dbReference type="Pfam" id="PF00266">
    <property type="entry name" value="Aminotran_5"/>
    <property type="match status" value="1"/>
</dbReference>
<dbReference type="GO" id="GO:0019265">
    <property type="term" value="P:glycine biosynthetic process, by transamination of glyoxylate"/>
    <property type="evidence" value="ECO:0007669"/>
    <property type="project" value="TreeGrafter"/>
</dbReference>
<dbReference type="Proteomes" id="UP000183447">
    <property type="component" value="Unassembled WGS sequence"/>
</dbReference>
<dbReference type="InterPro" id="IPR015421">
    <property type="entry name" value="PyrdxlP-dep_Trfase_major"/>
</dbReference>
<dbReference type="GO" id="GO:0008453">
    <property type="term" value="F:alanine-glyoxylate transaminase activity"/>
    <property type="evidence" value="ECO:0007669"/>
    <property type="project" value="TreeGrafter"/>
</dbReference>
<dbReference type="SUPFAM" id="SSF53383">
    <property type="entry name" value="PLP-dependent transferases"/>
    <property type="match status" value="1"/>
</dbReference>
<dbReference type="InterPro" id="IPR000192">
    <property type="entry name" value="Aminotrans_V_dom"/>
</dbReference>
<evidence type="ECO:0000256" key="8">
    <source>
        <dbReference type="RuleBase" id="RU004504"/>
    </source>
</evidence>
<dbReference type="InterPro" id="IPR015422">
    <property type="entry name" value="PyrdxlP-dep_Trfase_small"/>
</dbReference>
<dbReference type="EMBL" id="FPKU01000001">
    <property type="protein sequence ID" value="SFZ81898.1"/>
    <property type="molecule type" value="Genomic_DNA"/>
</dbReference>
<dbReference type="PANTHER" id="PTHR21152:SF24">
    <property type="entry name" value="ALANINE--GLYOXYLATE AMINOTRANSFERASE 1"/>
    <property type="match status" value="1"/>
</dbReference>
<accession>A0A1K2HU70</accession>
<sequence length="368" mass="37215">MIPALAAAALLDIPPFPPSRMAELADRLAAILNTKNDVLIVQGEAILALEAVATSLPRRGMRALNIVTSPYGDWFGRWLCRAGAEVTDLRASGGQPIEAPAVEAELAKGGYDLVALVHAESSSGILNPLEPIARAAGAAGALVIVDAVASVGGHELDVDALGIDIAVIGAQKSLGGSAGLSALSVSPAAWERLLAPGAPELSSLSLLDLKHNWLDKGRGALPGMPSALELHALDAALDRVEREGLAAVIARHARAAEATRAGLVALGLTAFVSPDRASNLTTAAVPPPGIGIGNLLSALAPFDTGIGPGIGEAAERLVRLNHTSPRAALQPVLTGVLAVGQALASLGCSVDLGAAAAVILSHYDGRAR</sequence>
<keyword evidence="3 10" id="KW-0032">Aminotransferase</keyword>
<reference evidence="10 11" key="1">
    <citation type="submission" date="2016-11" db="EMBL/GenBank/DDBJ databases">
        <authorList>
            <person name="Jaros S."/>
            <person name="Januszkiewicz K."/>
            <person name="Wedrychowicz H."/>
        </authorList>
    </citation>
    <scope>NUCLEOTIDE SEQUENCE [LARGE SCALE GENOMIC DNA]</scope>
    <source>
        <strain evidence="10 11">ATCC 23634</strain>
    </source>
</reference>
<protein>
    <submittedName>
        <fullName evidence="10">Aspartate aminotransferase</fullName>
    </submittedName>
</protein>
<dbReference type="InterPro" id="IPR024169">
    <property type="entry name" value="SP_NH2Trfase/AEP_transaminase"/>
</dbReference>
<evidence type="ECO:0000256" key="7">
    <source>
        <dbReference type="RuleBase" id="RU004075"/>
    </source>
</evidence>
<dbReference type="PIRSF" id="PIRSF000524">
    <property type="entry name" value="SPT"/>
    <property type="match status" value="1"/>
</dbReference>
<comment type="cofactor">
    <cofactor evidence="1 6 8">
        <name>pyridoxal 5'-phosphate</name>
        <dbReference type="ChEBI" id="CHEBI:597326"/>
    </cofactor>
</comment>
<dbReference type="STRING" id="665118.SAMN02983003_0762"/>
<proteinExistence type="inferred from homology"/>
<evidence type="ECO:0000256" key="6">
    <source>
        <dbReference type="PIRSR" id="PIRSR000524-50"/>
    </source>
</evidence>
<dbReference type="GO" id="GO:0004760">
    <property type="term" value="F:L-serine-pyruvate transaminase activity"/>
    <property type="evidence" value="ECO:0007669"/>
    <property type="project" value="TreeGrafter"/>
</dbReference>
<dbReference type="OrthoDB" id="389074at2"/>